<dbReference type="EMBL" id="JACBZR010000001">
    <property type="protein sequence ID" value="NYI80637.1"/>
    <property type="molecule type" value="Genomic_DNA"/>
</dbReference>
<protein>
    <submittedName>
        <fullName evidence="1">Uncharacterized protein</fullName>
    </submittedName>
</protein>
<gene>
    <name evidence="1" type="ORF">BJ988_005285</name>
</gene>
<evidence type="ECO:0000313" key="2">
    <source>
        <dbReference type="Proteomes" id="UP000564496"/>
    </source>
</evidence>
<name>A0A7Z0DSG0_9ACTN</name>
<accession>A0A7Z0DSG0</accession>
<dbReference type="AlphaFoldDB" id="A0A7Z0DSG0"/>
<dbReference type="Proteomes" id="UP000564496">
    <property type="component" value="Unassembled WGS sequence"/>
</dbReference>
<comment type="caution">
    <text evidence="1">The sequence shown here is derived from an EMBL/GenBank/DDBJ whole genome shotgun (WGS) entry which is preliminary data.</text>
</comment>
<proteinExistence type="predicted"/>
<organism evidence="1 2">
    <name type="scientific">Nocardioides panzhihuensis</name>
    <dbReference type="NCBI Taxonomy" id="860243"/>
    <lineage>
        <taxon>Bacteria</taxon>
        <taxon>Bacillati</taxon>
        <taxon>Actinomycetota</taxon>
        <taxon>Actinomycetes</taxon>
        <taxon>Propionibacteriales</taxon>
        <taxon>Nocardioidaceae</taxon>
        <taxon>Nocardioides</taxon>
    </lineage>
</organism>
<evidence type="ECO:0000313" key="1">
    <source>
        <dbReference type="EMBL" id="NYI80637.1"/>
    </source>
</evidence>
<sequence length="281" mass="30813">MPEILCSGTTQSPRRSKDHPCAVFADPWQLGDASTHPQHLADIVDPGALQRPQPQPSVADRLERVQREAGKLDVQLAVLRLRVRLSYLLAQTFMVCIDLGVKPQRRVHQLGVFGVDASGCSLRSSDPENAGQGIHPLAQRGLGGKPTFGNPRQCLVVPGLDRPVAQLQQSVDHSRVRRQLPKQPPPWLRCCDQCAQLTRQHTDIDGEQSGGITQPGIVIDGLPHRVNGLTGGRSWDSDRASEDRPFTLRERHDDAALTSLSLRLIHLAHQPVEMTDGAFGP</sequence>
<keyword evidence="2" id="KW-1185">Reference proteome</keyword>
<reference evidence="1 2" key="1">
    <citation type="submission" date="2020-07" db="EMBL/GenBank/DDBJ databases">
        <title>Sequencing the genomes of 1000 actinobacteria strains.</title>
        <authorList>
            <person name="Klenk H.-P."/>
        </authorList>
    </citation>
    <scope>NUCLEOTIDE SEQUENCE [LARGE SCALE GENOMIC DNA]</scope>
    <source>
        <strain evidence="1 2">DSM 26487</strain>
    </source>
</reference>